<dbReference type="Proteomes" id="UP000472335">
    <property type="component" value="Unassembled WGS sequence"/>
</dbReference>
<reference evidence="3 4" key="1">
    <citation type="submission" date="2020-02" db="EMBL/GenBank/DDBJ databases">
        <title>Whole-genome analyses of novel actinobacteria.</title>
        <authorList>
            <person name="Sahin N."/>
            <person name="Gencbay T."/>
        </authorList>
    </citation>
    <scope>NUCLEOTIDE SEQUENCE [LARGE SCALE GENOMIC DNA]</scope>
    <source>
        <strain evidence="3 4">HC44</strain>
    </source>
</reference>
<sequence length="365" mass="40843">MKTRLKRTILTILLALAVVGYFLLLWRGPWWLDGGHLRDKDLQPADGVVITGFRTTLVAIGAGVVAALGLSYTHRSHKQTERMFEHTREKDREQAELTRESQVTDRYIDAIKLLGSEKIAERLGGIYSLERIMKDSERDHSTIVEVLASFIRQRASITEGLKETPAGYRAPEDIHAAFTVLSRRPERDDEATITLVNTDLRGLYLQGGRLDGMVLGSACLDRGTFWNVSIRRVNLTMTSLGNTMFDGGTMEESMFYQARFDDAKLFGVKMTGANLQSARLTRTLLSDVDMDQVDLRNARLNEAMITDGTTLASDDLIKAEINEDCHLPTRLMQDEKVIARIAECLRKREEGNGNSTHSAPPPSSD</sequence>
<evidence type="ECO:0000256" key="2">
    <source>
        <dbReference type="SAM" id="Phobius"/>
    </source>
</evidence>
<dbReference type="SUPFAM" id="SSF141571">
    <property type="entry name" value="Pentapeptide repeat-like"/>
    <property type="match status" value="1"/>
</dbReference>
<dbReference type="RefSeq" id="WP_165261959.1">
    <property type="nucleotide sequence ID" value="NZ_JAAKZY010000068.1"/>
</dbReference>
<dbReference type="Pfam" id="PF00805">
    <property type="entry name" value="Pentapeptide"/>
    <property type="match status" value="1"/>
</dbReference>
<feature type="transmembrane region" description="Helical" evidence="2">
    <location>
        <begin position="52"/>
        <end position="73"/>
    </location>
</feature>
<protein>
    <submittedName>
        <fullName evidence="3">Pentapeptide repeat-containing protein</fullName>
    </submittedName>
</protein>
<evidence type="ECO:0000256" key="1">
    <source>
        <dbReference type="SAM" id="MobiDB-lite"/>
    </source>
</evidence>
<evidence type="ECO:0000313" key="3">
    <source>
        <dbReference type="EMBL" id="NGO10210.1"/>
    </source>
</evidence>
<dbReference type="PANTHER" id="PTHR14136:SF17">
    <property type="entry name" value="BTB_POZ DOMAIN-CONTAINING PROTEIN KCTD9"/>
    <property type="match status" value="1"/>
</dbReference>
<feature type="region of interest" description="Disordered" evidence="1">
    <location>
        <begin position="79"/>
        <end position="98"/>
    </location>
</feature>
<feature type="transmembrane region" description="Helical" evidence="2">
    <location>
        <begin position="12"/>
        <end position="32"/>
    </location>
</feature>
<dbReference type="InterPro" id="IPR001646">
    <property type="entry name" value="5peptide_repeat"/>
</dbReference>
<accession>A0A6G4V8N5</accession>
<name>A0A6G4V8N5_9ACTN</name>
<evidence type="ECO:0000313" key="4">
    <source>
        <dbReference type="Proteomes" id="UP000472335"/>
    </source>
</evidence>
<dbReference type="EMBL" id="JAAKZY010000068">
    <property type="protein sequence ID" value="NGO10210.1"/>
    <property type="molecule type" value="Genomic_DNA"/>
</dbReference>
<keyword evidence="2" id="KW-0472">Membrane</keyword>
<dbReference type="AlphaFoldDB" id="A0A6G4V8N5"/>
<dbReference type="Gene3D" id="2.160.20.80">
    <property type="entry name" value="E3 ubiquitin-protein ligase SopA"/>
    <property type="match status" value="1"/>
</dbReference>
<organism evidence="3 4">
    <name type="scientific">Streptomyces scabichelini</name>
    <dbReference type="NCBI Taxonomy" id="2711217"/>
    <lineage>
        <taxon>Bacteria</taxon>
        <taxon>Bacillati</taxon>
        <taxon>Actinomycetota</taxon>
        <taxon>Actinomycetes</taxon>
        <taxon>Kitasatosporales</taxon>
        <taxon>Streptomycetaceae</taxon>
        <taxon>Streptomyces</taxon>
    </lineage>
</organism>
<keyword evidence="2" id="KW-0812">Transmembrane</keyword>
<comment type="caution">
    <text evidence="3">The sequence shown here is derived from an EMBL/GenBank/DDBJ whole genome shotgun (WGS) entry which is preliminary data.</text>
</comment>
<proteinExistence type="predicted"/>
<gene>
    <name evidence="3" type="ORF">G5C60_22125</name>
</gene>
<keyword evidence="2" id="KW-1133">Transmembrane helix</keyword>
<dbReference type="InterPro" id="IPR051082">
    <property type="entry name" value="Pentapeptide-BTB/POZ_domain"/>
</dbReference>
<dbReference type="PANTHER" id="PTHR14136">
    <property type="entry name" value="BTB_POZ DOMAIN-CONTAINING PROTEIN KCTD9"/>
    <property type="match status" value="1"/>
</dbReference>
<keyword evidence="4" id="KW-1185">Reference proteome</keyword>